<accession>A0AA41QRP4</accession>
<dbReference type="Proteomes" id="UP001156140">
    <property type="component" value="Unassembled WGS sequence"/>
</dbReference>
<evidence type="ECO:0000313" key="1">
    <source>
        <dbReference type="EMBL" id="MCI0129123.1"/>
    </source>
</evidence>
<keyword evidence="2" id="KW-1185">Reference proteome</keyword>
<organism evidence="1 2">
    <name type="scientific">Paradevosia shaoguanensis</name>
    <dbReference type="NCBI Taxonomy" id="1335043"/>
    <lineage>
        <taxon>Bacteria</taxon>
        <taxon>Pseudomonadati</taxon>
        <taxon>Pseudomonadota</taxon>
        <taxon>Alphaproteobacteria</taxon>
        <taxon>Hyphomicrobiales</taxon>
        <taxon>Devosiaceae</taxon>
        <taxon>Paradevosia</taxon>
    </lineage>
</organism>
<gene>
    <name evidence="1" type="ORF">ML536_20005</name>
</gene>
<reference evidence="1" key="1">
    <citation type="submission" date="2022-03" db="EMBL/GenBank/DDBJ databases">
        <title>The complete genome sequence of a Methyloterrigena soli.</title>
        <authorList>
            <person name="Zi Z."/>
        </authorList>
    </citation>
    <scope>NUCLEOTIDE SEQUENCE</scope>
    <source>
        <strain evidence="1">M48</strain>
    </source>
</reference>
<dbReference type="EMBL" id="JALAZD010000004">
    <property type="protein sequence ID" value="MCI0129123.1"/>
    <property type="molecule type" value="Genomic_DNA"/>
</dbReference>
<dbReference type="RefSeq" id="WP_281737087.1">
    <property type="nucleotide sequence ID" value="NZ_JAKETQ010000004.1"/>
</dbReference>
<proteinExistence type="predicted"/>
<name>A0AA41QRP4_9HYPH</name>
<sequence>MTDQAEFLPEIIAEIAGVAGFDAAWTIAVAKGGQQVFIPAIASPDHWLSQLVGLEAATRICAHFSTRSSGDKILIPMASGARRRKAWADALASDKSANEIAATLGVHRRTVFRHKSRTNDDQGELF</sequence>
<dbReference type="AlphaFoldDB" id="A0AA41QRP4"/>
<comment type="caution">
    <text evidence="1">The sequence shown here is derived from an EMBL/GenBank/DDBJ whole genome shotgun (WGS) entry which is preliminary data.</text>
</comment>
<evidence type="ECO:0000313" key="2">
    <source>
        <dbReference type="Proteomes" id="UP001156140"/>
    </source>
</evidence>
<protein>
    <submittedName>
        <fullName evidence="1">Helix-turn-helix domain-containing protein</fullName>
    </submittedName>
</protein>